<reference evidence="1 2" key="1">
    <citation type="journal article" date="2019" name="Commun. Biol.">
        <title>The bagworm genome reveals a unique fibroin gene that provides high tensile strength.</title>
        <authorList>
            <person name="Kono N."/>
            <person name="Nakamura H."/>
            <person name="Ohtoshi R."/>
            <person name="Tomita M."/>
            <person name="Numata K."/>
            <person name="Arakawa K."/>
        </authorList>
    </citation>
    <scope>NUCLEOTIDE SEQUENCE [LARGE SCALE GENOMIC DNA]</scope>
</reference>
<evidence type="ECO:0000313" key="2">
    <source>
        <dbReference type="Proteomes" id="UP000299102"/>
    </source>
</evidence>
<organism evidence="1 2">
    <name type="scientific">Eumeta variegata</name>
    <name type="common">Bagworm moth</name>
    <name type="synonym">Eumeta japonica</name>
    <dbReference type="NCBI Taxonomy" id="151549"/>
    <lineage>
        <taxon>Eukaryota</taxon>
        <taxon>Metazoa</taxon>
        <taxon>Ecdysozoa</taxon>
        <taxon>Arthropoda</taxon>
        <taxon>Hexapoda</taxon>
        <taxon>Insecta</taxon>
        <taxon>Pterygota</taxon>
        <taxon>Neoptera</taxon>
        <taxon>Endopterygota</taxon>
        <taxon>Lepidoptera</taxon>
        <taxon>Glossata</taxon>
        <taxon>Ditrysia</taxon>
        <taxon>Tineoidea</taxon>
        <taxon>Psychidae</taxon>
        <taxon>Oiketicinae</taxon>
        <taxon>Eumeta</taxon>
    </lineage>
</organism>
<dbReference type="Proteomes" id="UP000299102">
    <property type="component" value="Unassembled WGS sequence"/>
</dbReference>
<keyword evidence="2" id="KW-1185">Reference proteome</keyword>
<protein>
    <submittedName>
        <fullName evidence="1">Uncharacterized protein</fullName>
    </submittedName>
</protein>
<dbReference type="EMBL" id="BGZK01002548">
    <property type="protein sequence ID" value="GBP94804.1"/>
    <property type="molecule type" value="Genomic_DNA"/>
</dbReference>
<accession>A0A4C2A6I1</accession>
<dbReference type="AlphaFoldDB" id="A0A4C2A6I1"/>
<comment type="caution">
    <text evidence="1">The sequence shown here is derived from an EMBL/GenBank/DDBJ whole genome shotgun (WGS) entry which is preliminary data.</text>
</comment>
<proteinExistence type="predicted"/>
<gene>
    <name evidence="1" type="ORF">EVAR_67937_1</name>
</gene>
<name>A0A4C2A6I1_EUMVA</name>
<evidence type="ECO:0000313" key="1">
    <source>
        <dbReference type="EMBL" id="GBP94804.1"/>
    </source>
</evidence>
<sequence>MAVGAQVLRAPRWYARSISRSAVSRLTEKAQRRHVLPLPSSFSALNPVTPLSCRLISRLQGRLKYRTSPYPAPERRPRGLRNSRLRARRTTCYTNSDRWRNRHALARANRELLFLTFDTVSREYRRLCLTPVLMRRQHFFNHLSAVPYPSLPTLSGHELSPPGGPSRRTGVALLTESVLALRFRVSSFDCEVSACARAYILAAPTTSLLTCAEG</sequence>